<organism evidence="2 3">
    <name type="scientific">Zymoseptoria tritici (strain ST99CH_3D7)</name>
    <dbReference type="NCBI Taxonomy" id="1276538"/>
    <lineage>
        <taxon>Eukaryota</taxon>
        <taxon>Fungi</taxon>
        <taxon>Dikarya</taxon>
        <taxon>Ascomycota</taxon>
        <taxon>Pezizomycotina</taxon>
        <taxon>Dothideomycetes</taxon>
        <taxon>Dothideomycetidae</taxon>
        <taxon>Mycosphaerellales</taxon>
        <taxon>Mycosphaerellaceae</taxon>
        <taxon>Zymoseptoria</taxon>
    </lineage>
</organism>
<dbReference type="EMBL" id="LT853694">
    <property type="protein sequence ID" value="SMQ48741.1"/>
    <property type="molecule type" value="Genomic_DNA"/>
</dbReference>
<evidence type="ECO:0000256" key="1">
    <source>
        <dbReference type="SAM" id="MobiDB-lite"/>
    </source>
</evidence>
<dbReference type="Proteomes" id="UP000215127">
    <property type="component" value="Chromosome 3"/>
</dbReference>
<name>A0A1X7RNG1_ZYMT9</name>
<dbReference type="STRING" id="1276538.A0A1X7RNG1"/>
<gene>
    <name evidence="2" type="ORF">ZT3D7_G3891</name>
</gene>
<sequence>MSEPSSTEPLTLESPADKSLHDSPMVVEMDVDNVKPCKIQRTTPVATTWCPPLQEAKDRRRLITFFLGKNCRDGAKYEIPMSTIQTYTDVFDHSFSTSLMPMPIDLMRDSPSVFGHIKHYFEHHNWFNFPPALQHLPEGPAIPFEEIVSIYLFAFHREMPAIQNAAIDLFANRVKYSQELPDRQTIYRIWSATPPGSALRCLLVDLVRAMWIPEYHRHALWGALVGGKSDNWMDLMHFIDALGNEGKRIRVSDRMWRRVLGCDWHVHAPGEWCDYSEEMRLGEEGPGDGEVVLGPVPVMGELIRSSVG</sequence>
<proteinExistence type="predicted"/>
<evidence type="ECO:0000313" key="2">
    <source>
        <dbReference type="EMBL" id="SMQ48741.1"/>
    </source>
</evidence>
<evidence type="ECO:0008006" key="4">
    <source>
        <dbReference type="Google" id="ProtNLM"/>
    </source>
</evidence>
<reference evidence="2 3" key="1">
    <citation type="submission" date="2016-06" db="EMBL/GenBank/DDBJ databases">
        <authorList>
            <person name="Kjaerup R.B."/>
            <person name="Dalgaard T.S."/>
            <person name="Juul-Madsen H.R."/>
        </authorList>
    </citation>
    <scope>NUCLEOTIDE SEQUENCE [LARGE SCALE GENOMIC DNA]</scope>
</reference>
<dbReference type="AlphaFoldDB" id="A0A1X7RNG1"/>
<feature type="region of interest" description="Disordered" evidence="1">
    <location>
        <begin position="1"/>
        <end position="22"/>
    </location>
</feature>
<accession>A0A1X7RNG1</accession>
<keyword evidence="3" id="KW-1185">Reference proteome</keyword>
<evidence type="ECO:0000313" key="3">
    <source>
        <dbReference type="Proteomes" id="UP000215127"/>
    </source>
</evidence>
<protein>
    <recommendedName>
        <fullName evidence="4">BTB domain-containing protein</fullName>
    </recommendedName>
</protein>